<protein>
    <submittedName>
        <fullName evidence="1">DUF5953 family protein</fullName>
    </submittedName>
</protein>
<dbReference type="Pfam" id="PF19378">
    <property type="entry name" value="DUF5953"/>
    <property type="match status" value="1"/>
</dbReference>
<sequence length="252" mass="27444">MVTLHSSLVLSAYAPALRVDAGRTLAVARGIERALPGLRLKWTISDEGKFIPLPQREEWLAEAAARRKLPMLCNGDENYLVTVSGWERPAGISSGGQPQFEVHAELPLDAASIAAAAEMLEGMAEGARAFWGRVLPASVAEEMAQQVRHPTEEQHASPRGLPTLRLPENLPSPEIPHHLGWLNYWSATAAHAIGFPDPSRDADLLSRARRTATGGWVVRLSDAPLSLDNPSHLDVLLRTYERFPKIGGHSSP</sequence>
<dbReference type="Proteomes" id="UP001221838">
    <property type="component" value="Unassembled WGS sequence"/>
</dbReference>
<reference evidence="1 2" key="1">
    <citation type="submission" date="2022-11" db="EMBL/GenBank/DDBJ databases">
        <title>Minimal conservation of predation-associated metabolite biosynthetic gene clusters underscores biosynthetic potential of Myxococcota including descriptions for ten novel species: Archangium lansinium sp. nov., Myxococcus landrumus sp. nov., Nannocystis bai.</title>
        <authorList>
            <person name="Ahearne A."/>
            <person name="Stevens C."/>
            <person name="Dowd S."/>
        </authorList>
    </citation>
    <scope>NUCLEOTIDE SEQUENCE [LARGE SCALE GENOMIC DNA]</scope>
    <source>
        <strain evidence="1 2">NCWAL01</strain>
    </source>
</reference>
<name>A0ABT5D072_9BACT</name>
<dbReference type="InterPro" id="IPR045997">
    <property type="entry name" value="DUF5953"/>
</dbReference>
<evidence type="ECO:0000313" key="2">
    <source>
        <dbReference type="Proteomes" id="UP001221838"/>
    </source>
</evidence>
<organism evidence="1 2">
    <name type="scientific">Stigmatella ashevillensis</name>
    <dbReference type="NCBI Taxonomy" id="2995309"/>
    <lineage>
        <taxon>Bacteria</taxon>
        <taxon>Pseudomonadati</taxon>
        <taxon>Myxococcota</taxon>
        <taxon>Myxococcia</taxon>
        <taxon>Myxococcales</taxon>
        <taxon>Cystobacterineae</taxon>
        <taxon>Archangiaceae</taxon>
        <taxon>Stigmatella</taxon>
    </lineage>
</organism>
<gene>
    <name evidence="1" type="ORF">POL68_01160</name>
</gene>
<evidence type="ECO:0000313" key="1">
    <source>
        <dbReference type="EMBL" id="MDC0707069.1"/>
    </source>
</evidence>
<accession>A0ABT5D072</accession>
<proteinExistence type="predicted"/>
<dbReference type="RefSeq" id="WP_272134318.1">
    <property type="nucleotide sequence ID" value="NZ_JAQNDM010000001.1"/>
</dbReference>
<keyword evidence="2" id="KW-1185">Reference proteome</keyword>
<dbReference type="EMBL" id="JAQNDM010000001">
    <property type="protein sequence ID" value="MDC0707069.1"/>
    <property type="molecule type" value="Genomic_DNA"/>
</dbReference>
<comment type="caution">
    <text evidence="1">The sequence shown here is derived from an EMBL/GenBank/DDBJ whole genome shotgun (WGS) entry which is preliminary data.</text>
</comment>